<keyword evidence="1" id="KW-1133">Transmembrane helix</keyword>
<protein>
    <recommendedName>
        <fullName evidence="4">EXPERA domain-containing protein</fullName>
    </recommendedName>
</protein>
<keyword evidence="1" id="KW-0812">Transmembrane</keyword>
<proteinExistence type="predicted"/>
<accession>A0ABR1JDL5</accession>
<evidence type="ECO:0000313" key="3">
    <source>
        <dbReference type="Proteomes" id="UP001498398"/>
    </source>
</evidence>
<evidence type="ECO:0000256" key="1">
    <source>
        <dbReference type="SAM" id="Phobius"/>
    </source>
</evidence>
<comment type="caution">
    <text evidence="2">The sequence shown here is derived from an EMBL/GenBank/DDBJ whole genome shotgun (WGS) entry which is preliminary data.</text>
</comment>
<keyword evidence="1" id="KW-0472">Membrane</keyword>
<dbReference type="PANTHER" id="PTHR37919">
    <property type="entry name" value="PROTEIN CBG05606"/>
    <property type="match status" value="1"/>
</dbReference>
<name>A0ABR1JDL5_9AGAR</name>
<sequence>MLIPRGNIKHHKGPQKAPIIKGTSRCKCGNDEPYVNTSDLYHSPSISKHYYRTFKAKTLPMNLPLFSAAHSSQFDAMTEASLMNNPYYEFQEAASRLKRFRRGSLLAEDPQEYCQRVQLSARIEEHLDFQADMETETSTAVDESDEEDVVERNTTLSRSRLETAITGKRVKTPYQDVLNSSKSVIMPVKTHTWISLWFLITAPVIFWDASYVFMRPRSMVGGDLHWIWKPYEIYQNVDLIYGIPALEEGDGFPNAQSLLNIIETVLNIAYLYYAHITAWPPATLIGFTSAALTLAKTVLYWAQEYYCNYCATGQNTTSDLILYWIIPNGFWIVVPTVIVYQLGKDLVEQLNLAAKVQATNKAK</sequence>
<evidence type="ECO:0008006" key="4">
    <source>
        <dbReference type="Google" id="ProtNLM"/>
    </source>
</evidence>
<keyword evidence="3" id="KW-1185">Reference proteome</keyword>
<dbReference type="EMBL" id="JBANRG010000018">
    <property type="protein sequence ID" value="KAK7458094.1"/>
    <property type="molecule type" value="Genomic_DNA"/>
</dbReference>
<dbReference type="Proteomes" id="UP001498398">
    <property type="component" value="Unassembled WGS sequence"/>
</dbReference>
<dbReference type="PANTHER" id="PTHR37919:SF2">
    <property type="entry name" value="EXPERA DOMAIN-CONTAINING PROTEIN"/>
    <property type="match status" value="1"/>
</dbReference>
<evidence type="ECO:0000313" key="2">
    <source>
        <dbReference type="EMBL" id="KAK7458094.1"/>
    </source>
</evidence>
<feature type="transmembrane region" description="Helical" evidence="1">
    <location>
        <begin position="282"/>
        <end position="301"/>
    </location>
</feature>
<gene>
    <name evidence="2" type="ORF">VKT23_010000</name>
</gene>
<organism evidence="2 3">
    <name type="scientific">Marasmiellus scandens</name>
    <dbReference type="NCBI Taxonomy" id="2682957"/>
    <lineage>
        <taxon>Eukaryota</taxon>
        <taxon>Fungi</taxon>
        <taxon>Dikarya</taxon>
        <taxon>Basidiomycota</taxon>
        <taxon>Agaricomycotina</taxon>
        <taxon>Agaricomycetes</taxon>
        <taxon>Agaricomycetidae</taxon>
        <taxon>Agaricales</taxon>
        <taxon>Marasmiineae</taxon>
        <taxon>Omphalotaceae</taxon>
        <taxon>Marasmiellus</taxon>
    </lineage>
</organism>
<feature type="transmembrane region" description="Helical" evidence="1">
    <location>
        <begin position="193"/>
        <end position="214"/>
    </location>
</feature>
<reference evidence="2 3" key="1">
    <citation type="submission" date="2024-01" db="EMBL/GenBank/DDBJ databases">
        <title>A draft genome for the cacao thread blight pathogen Marasmiellus scandens.</title>
        <authorList>
            <person name="Baruah I.K."/>
            <person name="Leung J."/>
            <person name="Bukari Y."/>
            <person name="Amoako-Attah I."/>
            <person name="Meinhardt L.W."/>
            <person name="Bailey B.A."/>
            <person name="Cohen S.P."/>
        </authorList>
    </citation>
    <scope>NUCLEOTIDE SEQUENCE [LARGE SCALE GENOMIC DNA]</scope>
    <source>
        <strain evidence="2 3">GH-19</strain>
    </source>
</reference>
<feature type="transmembrane region" description="Helical" evidence="1">
    <location>
        <begin position="321"/>
        <end position="342"/>
    </location>
</feature>